<proteinExistence type="predicted"/>
<accession>A0ABM3PQW0</accession>
<gene>
    <name evidence="3" type="primary">SMKR1</name>
</gene>
<reference evidence="3" key="1">
    <citation type="submission" date="2025-08" db="UniProtKB">
        <authorList>
            <consortium name="RefSeq"/>
        </authorList>
    </citation>
    <scope>IDENTIFICATION</scope>
    <source>
        <tissue evidence="3">Blood</tissue>
    </source>
</reference>
<feature type="compositionally biased region" description="Low complexity" evidence="1">
    <location>
        <begin position="141"/>
        <end position="155"/>
    </location>
</feature>
<evidence type="ECO:0000313" key="2">
    <source>
        <dbReference type="Proteomes" id="UP001652583"/>
    </source>
</evidence>
<organism evidence="2 3">
    <name type="scientific">Acinonyx jubatus</name>
    <name type="common">Cheetah</name>
    <dbReference type="NCBI Taxonomy" id="32536"/>
    <lineage>
        <taxon>Eukaryota</taxon>
        <taxon>Metazoa</taxon>
        <taxon>Chordata</taxon>
        <taxon>Craniata</taxon>
        <taxon>Vertebrata</taxon>
        <taxon>Euteleostomi</taxon>
        <taxon>Mammalia</taxon>
        <taxon>Eutheria</taxon>
        <taxon>Laurasiatheria</taxon>
        <taxon>Carnivora</taxon>
        <taxon>Feliformia</taxon>
        <taxon>Felidae</taxon>
        <taxon>Felinae</taxon>
        <taxon>Acinonyx</taxon>
    </lineage>
</organism>
<keyword evidence="2" id="KW-1185">Reference proteome</keyword>
<evidence type="ECO:0000256" key="1">
    <source>
        <dbReference type="SAM" id="MobiDB-lite"/>
    </source>
</evidence>
<evidence type="ECO:0000313" key="3">
    <source>
        <dbReference type="RefSeq" id="XP_053074066.1"/>
    </source>
</evidence>
<name>A0ABM3PQW0_ACIJB</name>
<dbReference type="RefSeq" id="XP_053074066.1">
    <property type="nucleotide sequence ID" value="XM_053218091.1"/>
</dbReference>
<dbReference type="Proteomes" id="UP001652583">
    <property type="component" value="Chromosome A2"/>
</dbReference>
<feature type="region of interest" description="Disordered" evidence="1">
    <location>
        <begin position="69"/>
        <end position="164"/>
    </location>
</feature>
<protein>
    <submittedName>
        <fullName evidence="3">Small lysine-rich protein 1 isoform X1</fullName>
    </submittedName>
</protein>
<sequence>MNSQVWQWNCTDCSLPDSHLGPKNLFLRPFLSWNLYQAPYEHSPHVILTSTLKGFISFSKTGHGVFEDFSKAKLKQRNRPTPRPEPHQPRAPALPGQAPQREAGLPGTRGRRRRHSRRSGPASCALPGRLARTPTCSLGLPGEAPRPGARPRCPGNSQVKGNKEKARTNLAGRNRRNRKWTFSAQLPC</sequence>
<feature type="compositionally biased region" description="Basic residues" evidence="1">
    <location>
        <begin position="109"/>
        <end position="118"/>
    </location>
</feature>
<dbReference type="GeneID" id="113604150"/>